<dbReference type="Gene3D" id="1.20.120.730">
    <property type="entry name" value="Sec23/Sec24 helical domain"/>
    <property type="match status" value="1"/>
</dbReference>
<evidence type="ECO:0000259" key="13">
    <source>
        <dbReference type="Pfam" id="PF04815"/>
    </source>
</evidence>
<evidence type="ECO:0000259" key="12">
    <source>
        <dbReference type="Pfam" id="PF04811"/>
    </source>
</evidence>
<gene>
    <name evidence="15" type="ORF">LGLO00237_LOCUS14407</name>
</gene>
<evidence type="ECO:0000256" key="3">
    <source>
        <dbReference type="ARBA" id="ARBA00008334"/>
    </source>
</evidence>
<feature type="compositionally biased region" description="Low complexity" evidence="10">
    <location>
        <begin position="130"/>
        <end position="140"/>
    </location>
</feature>
<evidence type="ECO:0000256" key="7">
    <source>
        <dbReference type="ARBA" id="ARBA00022927"/>
    </source>
</evidence>
<feature type="compositionally biased region" description="Gly residues" evidence="10">
    <location>
        <begin position="141"/>
        <end position="157"/>
    </location>
</feature>
<dbReference type="InterPro" id="IPR029006">
    <property type="entry name" value="ADF-H/Gelsolin-like_dom_sf"/>
</dbReference>
<evidence type="ECO:0000256" key="9">
    <source>
        <dbReference type="ARBA" id="ARBA00023136"/>
    </source>
</evidence>
<dbReference type="GO" id="GO:0006886">
    <property type="term" value="P:intracellular protein transport"/>
    <property type="evidence" value="ECO:0007669"/>
    <property type="project" value="InterPro"/>
</dbReference>
<dbReference type="Gene3D" id="2.30.30.380">
    <property type="entry name" value="Zn-finger domain of Sec23/24"/>
    <property type="match status" value="1"/>
</dbReference>
<dbReference type="SUPFAM" id="SSF81995">
    <property type="entry name" value="beta-sandwich domain of Sec23/24"/>
    <property type="match status" value="1"/>
</dbReference>
<feature type="domain" description="Zinc finger Sec23/Sec24-type" evidence="11">
    <location>
        <begin position="244"/>
        <end position="281"/>
    </location>
</feature>
<keyword evidence="6" id="KW-0931">ER-Golgi transport</keyword>
<evidence type="ECO:0000256" key="10">
    <source>
        <dbReference type="SAM" id="MobiDB-lite"/>
    </source>
</evidence>
<evidence type="ECO:0000256" key="2">
    <source>
        <dbReference type="ARBA" id="ARBA00004586"/>
    </source>
</evidence>
<dbReference type="SUPFAM" id="SSF81811">
    <property type="entry name" value="Helical domain of Sec23/24"/>
    <property type="match status" value="1"/>
</dbReference>
<sequence length="890" mass="96902">MQNNRNQGYPPASTNGQWQQQGYPAAQPQGGQYAGYDNYNQGQYAQQQGGGYPPAQQHSQYPPSAQSAQYPQTQPAQGYSNQGYPAQASGGYPSQAPAQTAQPQPSYGYDSKAPPSGYAQGGYPSGQGGMQQMTSQMGQMNMGGGGAAAPAQGGGRYPGAAPTGAGGGGAYPTPNAQTQPPPPTAVPEYVHVCDPKQIALTAGVLPSQSSTAQRAHVPLGIVIQPLAETESECPVVNFGAVGVVRCKHCRAYMNPYVTWMDGGAHWRCNLCGLMNETPSGYYAALDETGRRTDLAKRAELIHSTVEIVATPHYMIRAPMPCVYFFVFDVSRPSIASGALARACSAAAASLDHLPGGKRTMIGFLSYDSRVHFYALKAGSPPKMTVQSDLEDIFLPEPHGLLVNLAEARECVDSLLELLPSMHQHTTDVEAALGPALEAAHEIMKPIGGKLSVFSSTLPSIGCGRLMNRDDPAKLGKPGEHKLLLSAAEYYKELAFRMSHVQISVDVYLFSRYYTDVATLNDLAKFTGGQTHRFPAYYDTKDGEDLYRLVTHSLTREQGWESVIRVRVGKGYKVTDFFGNFRLRSTDLLTVPCIDSNKAFALQMAVVEKGVESQCLSVQSALLYTTSFGERRIRVHTVCVPVTSFTSHIYTSINSPVVTALLFKQAIARVTSASFDKAREHVRKSVTSLLRSYSYTSGAYSTSQALELPDNLAALPLQCLGMLKHEALRDRNVLSDKRAAVHAYLYPMGLNEVEIAVRPRLLPIESLDGKSMPQELELTAASIDPSQCLVLDDGKSFMILVGNRVDPKWVNTVFEAMDAKSMRLRDLEENSPTELQLVYQVLDSIRTPFHKGTYVIADGTQDAAHFYGALVQDRTMGEQSLDEYMQFILRR</sequence>
<dbReference type="InterPro" id="IPR036174">
    <property type="entry name" value="Znf_Sec23_Sec24_sf"/>
</dbReference>
<keyword evidence="4" id="KW-0813">Transport</keyword>
<keyword evidence="9" id="KW-0472">Membrane</keyword>
<dbReference type="SUPFAM" id="SSF82919">
    <property type="entry name" value="Zn-finger domain of Sec23/24"/>
    <property type="match status" value="1"/>
</dbReference>
<evidence type="ECO:0000259" key="11">
    <source>
        <dbReference type="Pfam" id="PF04810"/>
    </source>
</evidence>
<evidence type="ECO:0000256" key="8">
    <source>
        <dbReference type="ARBA" id="ARBA00023034"/>
    </source>
</evidence>
<dbReference type="GO" id="GO:0030127">
    <property type="term" value="C:COPII vesicle coat"/>
    <property type="evidence" value="ECO:0007669"/>
    <property type="project" value="InterPro"/>
</dbReference>
<feature type="domain" description="Sec23/Sec24 helical" evidence="13">
    <location>
        <begin position="656"/>
        <end position="751"/>
    </location>
</feature>
<evidence type="ECO:0000313" key="15">
    <source>
        <dbReference type="EMBL" id="CAE0662806.1"/>
    </source>
</evidence>
<dbReference type="Gene3D" id="3.40.20.10">
    <property type="entry name" value="Severin"/>
    <property type="match status" value="1"/>
</dbReference>
<proteinExistence type="inferred from homology"/>
<feature type="compositionally biased region" description="Polar residues" evidence="10">
    <location>
        <begin position="58"/>
        <end position="84"/>
    </location>
</feature>
<evidence type="ECO:0000256" key="5">
    <source>
        <dbReference type="ARBA" id="ARBA00022824"/>
    </source>
</evidence>
<dbReference type="Pfam" id="PF04811">
    <property type="entry name" value="Sec23_trunk"/>
    <property type="match status" value="1"/>
</dbReference>
<evidence type="ECO:0000259" key="14">
    <source>
        <dbReference type="Pfam" id="PF08033"/>
    </source>
</evidence>
<feature type="region of interest" description="Disordered" evidence="10">
    <location>
        <begin position="1"/>
        <end position="183"/>
    </location>
</feature>
<name>A0A7S4DPI2_9EUKA</name>
<keyword evidence="8" id="KW-0333">Golgi apparatus</keyword>
<feature type="domain" description="Sec23/Sec24 beta-sandwich" evidence="14">
    <location>
        <begin position="558"/>
        <end position="642"/>
    </location>
</feature>
<dbReference type="GO" id="GO:0090110">
    <property type="term" value="P:COPII-coated vesicle cargo loading"/>
    <property type="evidence" value="ECO:0007669"/>
    <property type="project" value="TreeGrafter"/>
</dbReference>
<dbReference type="InterPro" id="IPR006900">
    <property type="entry name" value="Sec23/24_helical_dom"/>
</dbReference>
<dbReference type="GO" id="GO:0005789">
    <property type="term" value="C:endoplasmic reticulum membrane"/>
    <property type="evidence" value="ECO:0007669"/>
    <property type="project" value="UniProtKB-SubCell"/>
</dbReference>
<dbReference type="InterPro" id="IPR036465">
    <property type="entry name" value="vWFA_dom_sf"/>
</dbReference>
<dbReference type="GO" id="GO:0008270">
    <property type="term" value="F:zinc ion binding"/>
    <property type="evidence" value="ECO:0007669"/>
    <property type="project" value="InterPro"/>
</dbReference>
<feature type="compositionally biased region" description="Polar residues" evidence="10">
    <location>
        <begin position="1"/>
        <end position="15"/>
    </location>
</feature>
<dbReference type="Pfam" id="PF08033">
    <property type="entry name" value="Sec23_BS"/>
    <property type="match status" value="1"/>
</dbReference>
<keyword evidence="5" id="KW-0256">Endoplasmic reticulum</keyword>
<dbReference type="GO" id="GO:0070971">
    <property type="term" value="C:endoplasmic reticulum exit site"/>
    <property type="evidence" value="ECO:0007669"/>
    <property type="project" value="TreeGrafter"/>
</dbReference>
<dbReference type="Gene3D" id="2.60.40.1670">
    <property type="entry name" value="beta-sandwich domain of Sec23/24"/>
    <property type="match status" value="1"/>
</dbReference>
<evidence type="ECO:0000256" key="6">
    <source>
        <dbReference type="ARBA" id="ARBA00022892"/>
    </source>
</evidence>
<dbReference type="Gene3D" id="3.40.50.410">
    <property type="entry name" value="von Willebrand factor, type A domain"/>
    <property type="match status" value="1"/>
</dbReference>
<feature type="domain" description="Sec23/Sec24 trunk" evidence="12">
    <location>
        <begin position="318"/>
        <end position="546"/>
    </location>
</feature>
<dbReference type="GO" id="GO:0000149">
    <property type="term" value="F:SNARE binding"/>
    <property type="evidence" value="ECO:0007669"/>
    <property type="project" value="TreeGrafter"/>
</dbReference>
<accession>A0A7S4DPI2</accession>
<dbReference type="InterPro" id="IPR006895">
    <property type="entry name" value="Znf_Sec23_Sec24"/>
</dbReference>
<dbReference type="PANTHER" id="PTHR13803:SF39">
    <property type="entry name" value="SECRETORY 24AB, ISOFORM A"/>
    <property type="match status" value="1"/>
</dbReference>
<dbReference type="InterPro" id="IPR050550">
    <property type="entry name" value="SEC23_SEC24_subfamily"/>
</dbReference>
<protein>
    <submittedName>
        <fullName evidence="15">Uncharacterized protein</fullName>
    </submittedName>
</protein>
<dbReference type="PANTHER" id="PTHR13803">
    <property type="entry name" value="SEC24-RELATED PROTEIN"/>
    <property type="match status" value="1"/>
</dbReference>
<comment type="similarity">
    <text evidence="3">Belongs to the SEC23/SEC24 family. SEC24 subfamily.</text>
</comment>
<dbReference type="EMBL" id="HBIV01019919">
    <property type="protein sequence ID" value="CAE0662806.1"/>
    <property type="molecule type" value="Transcribed_RNA"/>
</dbReference>
<reference evidence="15" key="1">
    <citation type="submission" date="2021-01" db="EMBL/GenBank/DDBJ databases">
        <authorList>
            <person name="Corre E."/>
            <person name="Pelletier E."/>
            <person name="Niang G."/>
            <person name="Scheremetjew M."/>
            <person name="Finn R."/>
            <person name="Kale V."/>
            <person name="Holt S."/>
            <person name="Cochrane G."/>
            <person name="Meng A."/>
            <person name="Brown T."/>
            <person name="Cohen L."/>
        </authorList>
    </citation>
    <scope>NUCLEOTIDE SEQUENCE</scope>
    <source>
        <strain evidence="15">CCCM811</strain>
    </source>
</reference>
<evidence type="ECO:0000256" key="1">
    <source>
        <dbReference type="ARBA" id="ARBA00004394"/>
    </source>
</evidence>
<dbReference type="InterPro" id="IPR012990">
    <property type="entry name" value="Beta-sandwich_Sec23_24"/>
</dbReference>
<dbReference type="GO" id="GO:0000139">
    <property type="term" value="C:Golgi membrane"/>
    <property type="evidence" value="ECO:0007669"/>
    <property type="project" value="UniProtKB-SubCell"/>
</dbReference>
<feature type="compositionally biased region" description="Gly residues" evidence="10">
    <location>
        <begin position="119"/>
        <end position="129"/>
    </location>
</feature>
<dbReference type="SUPFAM" id="SSF82754">
    <property type="entry name" value="C-terminal, gelsolin-like domain of Sec23/24"/>
    <property type="match status" value="1"/>
</dbReference>
<organism evidence="15">
    <name type="scientific">Lotharella globosa</name>
    <dbReference type="NCBI Taxonomy" id="91324"/>
    <lineage>
        <taxon>Eukaryota</taxon>
        <taxon>Sar</taxon>
        <taxon>Rhizaria</taxon>
        <taxon>Cercozoa</taxon>
        <taxon>Chlorarachniophyceae</taxon>
        <taxon>Lotharella</taxon>
    </lineage>
</organism>
<feature type="compositionally biased region" description="Low complexity" evidence="10">
    <location>
        <begin position="93"/>
        <end position="106"/>
    </location>
</feature>
<feature type="compositionally biased region" description="Low complexity" evidence="10">
    <location>
        <begin position="16"/>
        <end position="57"/>
    </location>
</feature>
<keyword evidence="7" id="KW-0653">Protein transport</keyword>
<evidence type="ECO:0000256" key="4">
    <source>
        <dbReference type="ARBA" id="ARBA00022448"/>
    </source>
</evidence>
<dbReference type="InterPro" id="IPR036175">
    <property type="entry name" value="Sec23/24_helical_dom_sf"/>
</dbReference>
<dbReference type="InterPro" id="IPR036180">
    <property type="entry name" value="Gelsolin-like_dom_sf"/>
</dbReference>
<dbReference type="AlphaFoldDB" id="A0A7S4DPI2"/>
<dbReference type="SUPFAM" id="SSF53300">
    <property type="entry name" value="vWA-like"/>
    <property type="match status" value="1"/>
</dbReference>
<dbReference type="InterPro" id="IPR006896">
    <property type="entry name" value="Sec23/24_trunk_dom"/>
</dbReference>
<dbReference type="Pfam" id="PF04815">
    <property type="entry name" value="Sec23_helical"/>
    <property type="match status" value="1"/>
</dbReference>
<dbReference type="Pfam" id="PF04810">
    <property type="entry name" value="zf-Sec23_Sec24"/>
    <property type="match status" value="1"/>
</dbReference>
<comment type="subcellular location">
    <subcellularLocation>
        <location evidence="2">Endoplasmic reticulum membrane</location>
    </subcellularLocation>
    <subcellularLocation>
        <location evidence="1">Golgi apparatus membrane</location>
    </subcellularLocation>
</comment>